<evidence type="ECO:0000313" key="3">
    <source>
        <dbReference type="Proteomes" id="UP000183788"/>
    </source>
</evidence>
<dbReference type="EMBL" id="FPIZ01000001">
    <property type="protein sequence ID" value="SFW15808.1"/>
    <property type="molecule type" value="Genomic_DNA"/>
</dbReference>
<dbReference type="EMBL" id="CP140154">
    <property type="protein sequence ID" value="WQG89623.1"/>
    <property type="molecule type" value="Genomic_DNA"/>
</dbReference>
<organism evidence="1 3">
    <name type="scientific">Chitinophaga sancti</name>
    <dbReference type="NCBI Taxonomy" id="1004"/>
    <lineage>
        <taxon>Bacteria</taxon>
        <taxon>Pseudomonadati</taxon>
        <taxon>Bacteroidota</taxon>
        <taxon>Chitinophagia</taxon>
        <taxon>Chitinophagales</taxon>
        <taxon>Chitinophagaceae</taxon>
        <taxon>Chitinophaga</taxon>
    </lineage>
</organism>
<evidence type="ECO:0000313" key="4">
    <source>
        <dbReference type="Proteomes" id="UP001326715"/>
    </source>
</evidence>
<dbReference type="RefSeq" id="WP_143150583.1">
    <property type="nucleotide sequence ID" value="NZ_CP139972.1"/>
</dbReference>
<evidence type="ECO:0000313" key="2">
    <source>
        <dbReference type="EMBL" id="WQG89623.1"/>
    </source>
</evidence>
<dbReference type="Proteomes" id="UP001326715">
    <property type="component" value="Chromosome"/>
</dbReference>
<reference evidence="1 3" key="1">
    <citation type="submission" date="2016-11" db="EMBL/GenBank/DDBJ databases">
        <authorList>
            <person name="Jaros S."/>
            <person name="Januszkiewicz K."/>
            <person name="Wedrychowicz H."/>
        </authorList>
    </citation>
    <scope>NUCLEOTIDE SEQUENCE [LARGE SCALE GENOMIC DNA]</scope>
    <source>
        <strain evidence="1 3">DSM 784</strain>
    </source>
</reference>
<dbReference type="AlphaFoldDB" id="A0A1K1LY90"/>
<sequence length="233" mass="26437">MYRINPLMRDVLITTDEVIFHAPTKHTLDPRTIEQSIIIAEERIIRPALSDDLYYDLILQKNKTVTADNKDTLQDQVNSSLPAGSEQVILAIGDIVNAFEFLSADYLKLWKQHLWKLTAEVVMLGATPESFVQFGSAGVIHTVPAAGPMNTTGEVSPELRSVKWLMDKKMMDRIDPLTQAMHEWICRYKIQYPLYQKECGCDSKGVAYKRKSDIVLSVYDEIDNSSNCGCYED</sequence>
<evidence type="ECO:0000313" key="1">
    <source>
        <dbReference type="EMBL" id="SFW15808.1"/>
    </source>
</evidence>
<dbReference type="Proteomes" id="UP000183788">
    <property type="component" value="Unassembled WGS sequence"/>
</dbReference>
<dbReference type="OrthoDB" id="658058at2"/>
<protein>
    <submittedName>
        <fullName evidence="1">Uncharacterized protein</fullName>
    </submittedName>
</protein>
<gene>
    <name evidence="1" type="ORF">SAMN05661012_00316</name>
    <name evidence="2" type="ORF">SR876_32335</name>
</gene>
<keyword evidence="4" id="KW-1185">Reference proteome</keyword>
<dbReference type="STRING" id="1004.SAMN05661012_00316"/>
<reference evidence="2 4" key="2">
    <citation type="submission" date="2023-11" db="EMBL/GenBank/DDBJ databases">
        <title>MicrobeMod: A computational toolkit for identifying prokaryotic methylation and restriction-modification with nanopore sequencing.</title>
        <authorList>
            <person name="Crits-Christoph A."/>
            <person name="Kang S.C."/>
            <person name="Lee H."/>
            <person name="Ostrov N."/>
        </authorList>
    </citation>
    <scope>NUCLEOTIDE SEQUENCE [LARGE SCALE GENOMIC DNA]</scope>
    <source>
        <strain evidence="2 4">ATCC 23090</strain>
    </source>
</reference>
<proteinExistence type="predicted"/>
<accession>A0A1K1LY90</accession>
<name>A0A1K1LY90_9BACT</name>